<dbReference type="AlphaFoldDB" id="A0A7L9FH19"/>
<dbReference type="EMBL" id="CP062310">
    <property type="protein sequence ID" value="QOJ79017.1"/>
    <property type="molecule type" value="Genomic_DNA"/>
</dbReference>
<dbReference type="InterPro" id="IPR015947">
    <property type="entry name" value="PUA-like_sf"/>
</dbReference>
<dbReference type="Gene3D" id="3.10.590.10">
    <property type="entry name" value="ph1033 like domains"/>
    <property type="match status" value="1"/>
</dbReference>
<dbReference type="InParanoid" id="A0A7L9FH19"/>
<evidence type="ECO:0000313" key="1">
    <source>
        <dbReference type="EMBL" id="QOJ79017.1"/>
    </source>
</evidence>
<evidence type="ECO:0000313" key="2">
    <source>
        <dbReference type="Proteomes" id="UP000594121"/>
    </source>
</evidence>
<dbReference type="Proteomes" id="UP000594121">
    <property type="component" value="Chromosome"/>
</dbReference>
<organism evidence="1 2">
    <name type="scientific">Infirmifilum lucidum</name>
    <dbReference type="NCBI Taxonomy" id="2776706"/>
    <lineage>
        <taxon>Archaea</taxon>
        <taxon>Thermoproteota</taxon>
        <taxon>Thermoprotei</taxon>
        <taxon>Thermofilales</taxon>
        <taxon>Thermofilaceae</taxon>
        <taxon>Infirmifilum</taxon>
    </lineage>
</organism>
<dbReference type="KEGG" id="thel:IG193_00685"/>
<gene>
    <name evidence="1" type="ORF">IG193_00685</name>
</gene>
<dbReference type="GeneID" id="59148367"/>
<dbReference type="RefSeq" id="WP_192818989.1">
    <property type="nucleotide sequence ID" value="NZ_CP062310.1"/>
</dbReference>
<accession>A0A7L9FH19</accession>
<name>A0A7L9FH19_9CREN</name>
<sequence length="120" mass="13812">MAYWTLSGTYENWQLGVRRGVWGVKERARPLWEKVGLGDTVVFYAVRRGVVGYGVVREKFESGEPLWPEELKSGKAIWPLRLRIEVLGVFDPPRPRPRGMLVAFPINRLEEGVFRELVGE</sequence>
<reference evidence="1 2" key="1">
    <citation type="submission" date="2020-10" db="EMBL/GenBank/DDBJ databases">
        <title>Thermofilum lucidum 3507LT sp. nov. a novel member of Thermofilaceae family isolated from Chile hot spring, and proposal of description order Thermofilales.</title>
        <authorList>
            <person name="Zayulina K.S."/>
            <person name="Elcheninov A.G."/>
            <person name="Toshchakov S.V."/>
            <person name="Kublanov I.V."/>
        </authorList>
    </citation>
    <scope>NUCLEOTIDE SEQUENCE [LARGE SCALE GENOMIC DNA]</scope>
    <source>
        <strain evidence="1 2">3507LT</strain>
    </source>
</reference>
<proteinExistence type="predicted"/>
<dbReference type="SUPFAM" id="SSF88697">
    <property type="entry name" value="PUA domain-like"/>
    <property type="match status" value="1"/>
</dbReference>
<keyword evidence="2" id="KW-1185">Reference proteome</keyword>
<protein>
    <submittedName>
        <fullName evidence="1">EVE domain-containing protein</fullName>
    </submittedName>
</protein>